<proteinExistence type="predicted"/>
<protein>
    <submittedName>
        <fullName evidence="2">Uncharacterized protein</fullName>
    </submittedName>
</protein>
<gene>
    <name evidence="2" type="ORF">Tci_923407</name>
</gene>
<accession>A0A699X0N0</accession>
<evidence type="ECO:0000313" key="2">
    <source>
        <dbReference type="EMBL" id="GFD51438.1"/>
    </source>
</evidence>
<feature type="region of interest" description="Disordered" evidence="1">
    <location>
        <begin position="24"/>
        <end position="60"/>
    </location>
</feature>
<evidence type="ECO:0000256" key="1">
    <source>
        <dbReference type="SAM" id="MobiDB-lite"/>
    </source>
</evidence>
<sequence>MMPSRAQQATAALWSARYDADPTIPGYHPSSKGTTNKLAALHGASPGIDPDQLSSVEAGRHNGNGTLPRNCISIGCYCLCYIHPRVR</sequence>
<feature type="non-terminal residue" evidence="2">
    <location>
        <position position="87"/>
    </location>
</feature>
<reference evidence="2" key="1">
    <citation type="journal article" date="2019" name="Sci. Rep.">
        <title>Draft genome of Tanacetum cinerariifolium, the natural source of mosquito coil.</title>
        <authorList>
            <person name="Yamashiro T."/>
            <person name="Shiraishi A."/>
            <person name="Satake H."/>
            <person name="Nakayama K."/>
        </authorList>
    </citation>
    <scope>NUCLEOTIDE SEQUENCE</scope>
</reference>
<comment type="caution">
    <text evidence="2">The sequence shown here is derived from an EMBL/GenBank/DDBJ whole genome shotgun (WGS) entry which is preliminary data.</text>
</comment>
<organism evidence="2">
    <name type="scientific">Tanacetum cinerariifolium</name>
    <name type="common">Dalmatian daisy</name>
    <name type="synonym">Chrysanthemum cinerariifolium</name>
    <dbReference type="NCBI Taxonomy" id="118510"/>
    <lineage>
        <taxon>Eukaryota</taxon>
        <taxon>Viridiplantae</taxon>
        <taxon>Streptophyta</taxon>
        <taxon>Embryophyta</taxon>
        <taxon>Tracheophyta</taxon>
        <taxon>Spermatophyta</taxon>
        <taxon>Magnoliopsida</taxon>
        <taxon>eudicotyledons</taxon>
        <taxon>Gunneridae</taxon>
        <taxon>Pentapetalae</taxon>
        <taxon>asterids</taxon>
        <taxon>campanulids</taxon>
        <taxon>Asterales</taxon>
        <taxon>Asteraceae</taxon>
        <taxon>Asteroideae</taxon>
        <taxon>Anthemideae</taxon>
        <taxon>Anthemidinae</taxon>
        <taxon>Tanacetum</taxon>
    </lineage>
</organism>
<dbReference type="AlphaFoldDB" id="A0A699X0N0"/>
<dbReference type="EMBL" id="BKCJ011770206">
    <property type="protein sequence ID" value="GFD51438.1"/>
    <property type="molecule type" value="Genomic_DNA"/>
</dbReference>
<name>A0A699X0N0_TANCI</name>